<evidence type="ECO:0008006" key="3">
    <source>
        <dbReference type="Google" id="ProtNLM"/>
    </source>
</evidence>
<dbReference type="OrthoDB" id="3830579at2759"/>
<protein>
    <recommendedName>
        <fullName evidence="3">ABM domain-containing protein</fullName>
    </recommendedName>
</protein>
<dbReference type="InterPro" id="IPR011008">
    <property type="entry name" value="Dimeric_a/b-barrel"/>
</dbReference>
<dbReference type="RefSeq" id="XP_018130647.1">
    <property type="nucleotide sequence ID" value="XM_018274965.2"/>
</dbReference>
<accession>A0A1B8GM50</accession>
<evidence type="ECO:0000313" key="1">
    <source>
        <dbReference type="EMBL" id="OBT96914.1"/>
    </source>
</evidence>
<proteinExistence type="predicted"/>
<dbReference type="STRING" id="342668.A0A1B8GM50"/>
<dbReference type="SUPFAM" id="SSF54909">
    <property type="entry name" value="Dimeric alpha+beta barrel"/>
    <property type="match status" value="1"/>
</dbReference>
<keyword evidence="2" id="KW-1185">Reference proteome</keyword>
<dbReference type="Gene3D" id="3.30.70.100">
    <property type="match status" value="1"/>
</dbReference>
<name>A0A1B8GM50_9PEZI</name>
<reference evidence="1 2" key="1">
    <citation type="submission" date="2016-03" db="EMBL/GenBank/DDBJ databases">
        <title>Comparative genomics of Pseudogymnoascus destructans, the fungus causing white-nose syndrome of bats.</title>
        <authorList>
            <person name="Palmer J.M."/>
            <person name="Drees K.P."/>
            <person name="Foster J.T."/>
            <person name="Lindner D.L."/>
        </authorList>
    </citation>
    <scope>NUCLEOTIDE SEQUENCE [LARGE SCALE GENOMIC DNA]</scope>
    <source>
        <strain evidence="1 2">UAMH 10579</strain>
    </source>
</reference>
<evidence type="ECO:0000313" key="2">
    <source>
        <dbReference type="Proteomes" id="UP000091956"/>
    </source>
</evidence>
<sequence>MTQPITEVVQLQLQPGAVIEELMSDFLRILQRQPGFQHLAWGRWEESPDNVQLLLNWDTIEAHRQFEVSGADFAAVGEVLGPVLAKPPAMHHVNFKPAIADIVSSTATV</sequence>
<dbReference type="GeneID" id="28838887"/>
<dbReference type="EMBL" id="KV460225">
    <property type="protein sequence ID" value="OBT96914.1"/>
    <property type="molecule type" value="Genomic_DNA"/>
</dbReference>
<dbReference type="AlphaFoldDB" id="A0A1B8GM50"/>
<gene>
    <name evidence="1" type="ORF">VE01_05501</name>
</gene>
<organism evidence="1 2">
    <name type="scientific">Pseudogymnoascus verrucosus</name>
    <dbReference type="NCBI Taxonomy" id="342668"/>
    <lineage>
        <taxon>Eukaryota</taxon>
        <taxon>Fungi</taxon>
        <taxon>Dikarya</taxon>
        <taxon>Ascomycota</taxon>
        <taxon>Pezizomycotina</taxon>
        <taxon>Leotiomycetes</taxon>
        <taxon>Thelebolales</taxon>
        <taxon>Thelebolaceae</taxon>
        <taxon>Pseudogymnoascus</taxon>
    </lineage>
</organism>
<reference evidence="2" key="2">
    <citation type="journal article" date="2018" name="Nat. Commun.">
        <title>Extreme sensitivity to ultraviolet light in the fungal pathogen causing white-nose syndrome of bats.</title>
        <authorList>
            <person name="Palmer J.M."/>
            <person name="Drees K.P."/>
            <person name="Foster J.T."/>
            <person name="Lindner D.L."/>
        </authorList>
    </citation>
    <scope>NUCLEOTIDE SEQUENCE [LARGE SCALE GENOMIC DNA]</scope>
    <source>
        <strain evidence="2">UAMH 10579</strain>
    </source>
</reference>
<dbReference type="Proteomes" id="UP000091956">
    <property type="component" value="Unassembled WGS sequence"/>
</dbReference>